<dbReference type="eggNOG" id="COG1442">
    <property type="taxonomic scope" value="Bacteria"/>
</dbReference>
<dbReference type="OrthoDB" id="186344at2"/>
<dbReference type="RefSeq" id="WP_034320083.1">
    <property type="nucleotide sequence ID" value="NZ_JBCMYH010000017.1"/>
</dbReference>
<protein>
    <recommendedName>
        <fullName evidence="1">Nucleotide-diphospho-sugar transferase domain-containing protein</fullName>
    </recommendedName>
</protein>
<dbReference type="Pfam" id="PF03407">
    <property type="entry name" value="Nucleotid_trans"/>
    <property type="match status" value="1"/>
</dbReference>
<feature type="domain" description="Nucleotide-diphospho-sugar transferase" evidence="1">
    <location>
        <begin position="36"/>
        <end position="196"/>
    </location>
</feature>
<dbReference type="InterPro" id="IPR005069">
    <property type="entry name" value="Nucl-diP-sugar_transferase"/>
</dbReference>
<dbReference type="Gene3D" id="3.90.550.10">
    <property type="entry name" value="Spore Coat Polysaccharide Biosynthesis Protein SpsA, Chain A"/>
    <property type="match status" value="1"/>
</dbReference>
<dbReference type="InterPro" id="IPR029044">
    <property type="entry name" value="Nucleotide-diphossugar_trans"/>
</dbReference>
<gene>
    <name evidence="2" type="ORF">BA70_16785</name>
</gene>
<dbReference type="EMBL" id="JOTP01000006">
    <property type="protein sequence ID" value="KEP26877.1"/>
    <property type="molecule type" value="Genomic_DNA"/>
</dbReference>
<name>A0A081LCA1_9BACI</name>
<evidence type="ECO:0000313" key="3">
    <source>
        <dbReference type="Proteomes" id="UP000028091"/>
    </source>
</evidence>
<dbReference type="SUPFAM" id="SSF53448">
    <property type="entry name" value="Nucleotide-diphospho-sugar transferases"/>
    <property type="match status" value="1"/>
</dbReference>
<dbReference type="AlphaFoldDB" id="A0A081LCA1"/>
<evidence type="ECO:0000313" key="2">
    <source>
        <dbReference type="EMBL" id="KEP26877.1"/>
    </source>
</evidence>
<accession>A0A081LCA1</accession>
<sequence>MNSIYCTVLSSGRLYQAIAFFLSLKQVEDDAVIKTLCMDDAAFDLLRQMKFPHVDLVHVRELETPELLEKKEERDASEYCWTLKPMWIERLFEQEKAEEVTYLDADLFFYESPQIIFQNQPDASVLLSRGDIVIPSFDPEEVKMLQKLLGRYNSGFLHFKGDEAGRKCLSWWKEECLKECKNAPGEGKFGDQGYLDHMPMLFEKVEDIKTKGVNIGHWNYGQHSYREENGRILLEDGSPLICYHFSGFRIVSKDHMQQIHEKGRSDLPFFQEAYRKVLRHVIESVEQVNPMFNGYAKLEEDDA</sequence>
<evidence type="ECO:0000259" key="1">
    <source>
        <dbReference type="Pfam" id="PF03407"/>
    </source>
</evidence>
<dbReference type="Proteomes" id="UP000028091">
    <property type="component" value="Unassembled WGS sequence"/>
</dbReference>
<proteinExistence type="predicted"/>
<reference evidence="2 3" key="1">
    <citation type="submission" date="2012-09" db="EMBL/GenBank/DDBJ databases">
        <title>Genome Sequence of Bacillus sp. DW5-4.</title>
        <authorList>
            <person name="Lai Q."/>
            <person name="Liu Y."/>
            <person name="Shao Z."/>
        </authorList>
    </citation>
    <scope>NUCLEOTIDE SEQUENCE [LARGE SCALE GENOMIC DNA]</scope>
    <source>
        <strain evidence="2 3">DW5-4</strain>
    </source>
</reference>
<comment type="caution">
    <text evidence="2">The sequence shown here is derived from an EMBL/GenBank/DDBJ whole genome shotgun (WGS) entry which is preliminary data.</text>
</comment>
<keyword evidence="3" id="KW-1185">Reference proteome</keyword>
<organism evidence="2 3">
    <name type="scientific">Bacillus zhangzhouensis</name>
    <dbReference type="NCBI Taxonomy" id="1178540"/>
    <lineage>
        <taxon>Bacteria</taxon>
        <taxon>Bacillati</taxon>
        <taxon>Bacillota</taxon>
        <taxon>Bacilli</taxon>
        <taxon>Bacillales</taxon>
        <taxon>Bacillaceae</taxon>
        <taxon>Bacillus</taxon>
    </lineage>
</organism>